<comment type="caution">
    <text evidence="2">The sequence shown here is derived from an EMBL/GenBank/DDBJ whole genome shotgun (WGS) entry which is preliminary data.</text>
</comment>
<dbReference type="Proteomes" id="UP000186817">
    <property type="component" value="Unassembled WGS sequence"/>
</dbReference>
<keyword evidence="3" id="KW-1185">Reference proteome</keyword>
<sequence length="860" mass="92628">MYRMKLAAACLRSHRSSKAPSVAKLFVGARTRPKGRFAFIAVFGSMATTESDDVENITEGKYVYWMGTNDDISRDQIGEELKPSDDIIDERLNVSDLQKGTFVHSSLDDHDFDTIGQVLDLEDSKLLVEIKGEKMKIKPKYLMKCDFQCGMYVYWTSADDDIPKGHMGIVVDDLNDEGRVRVQFPKGTWRFKPSQMVRAHIQPQSYVQWTSHDDDIAKGEIGTVLSDELNDEGRVRVQFSKGKWRFKPSELFLHEMQLGAFVTWSKHDDDIEKGDVGQVVGIKVEEGRLRVEFPKGLRALLLDFAARPLGPPVPLLGTLRKVGRKTALSSPYRVPEYPLQGPLRGLSCPAVVHSFASYKKIVGELRRGESISHAFPSEAEAGPLALLEFSWPWPAEGPEGLGPSLEIEASAVRLAASGDWMATGAGEVVGCMIIDMPADAAPALSLPDLSAFGGTPFVEEDPGLFPLASEVCRLAREWATDVLQEARSGYQTAVEEPALAPRAPKARAKRHTVATLAQEQAALQDLVRGLAKQLATLLPPPAGRNSLDDQGPAAGAPPGLGPLPVIIGPPPPTRQQPKVPSPTFDHEAQLALITGEGDVPPATLGDSQPSSLAAAVLAQSNALVSLVGQLAQGSAEPMLDAPSSTSVRGALGRQKLQQELLSSPGAMARRIRQNAALRMNPTGLTDGDRATLTRYLERFGGFGKQRTLALLAWITAQAADHLAQGSAETAADLLSLMLLAIDQANLDGGDMSFAWILSLQADPPSALYQEPHGPVAPTARAFSQLADQRWITIGLSFLKEIEAISSRRSELANPKKPSAPSLVTPTLPPKQTAEGEAALSKKQARAAAWAAKRAAAGKGS</sequence>
<feature type="region of interest" description="Disordered" evidence="1">
    <location>
        <begin position="540"/>
        <end position="582"/>
    </location>
</feature>
<accession>A0A1Q9D4X0</accession>
<evidence type="ECO:0000313" key="2">
    <source>
        <dbReference type="EMBL" id="OLP90197.1"/>
    </source>
</evidence>
<protein>
    <submittedName>
        <fullName evidence="2">Uncharacterized protein</fullName>
    </submittedName>
</protein>
<evidence type="ECO:0000256" key="1">
    <source>
        <dbReference type="SAM" id="MobiDB-lite"/>
    </source>
</evidence>
<reference evidence="2 3" key="1">
    <citation type="submission" date="2016-02" db="EMBL/GenBank/DDBJ databases">
        <title>Genome analysis of coral dinoflagellate symbionts highlights evolutionary adaptations to a symbiotic lifestyle.</title>
        <authorList>
            <person name="Aranda M."/>
            <person name="Li Y."/>
            <person name="Liew Y.J."/>
            <person name="Baumgarten S."/>
            <person name="Simakov O."/>
            <person name="Wilson M."/>
            <person name="Piel J."/>
            <person name="Ashoor H."/>
            <person name="Bougouffa S."/>
            <person name="Bajic V.B."/>
            <person name="Ryu T."/>
            <person name="Ravasi T."/>
            <person name="Bayer T."/>
            <person name="Micklem G."/>
            <person name="Kim H."/>
            <person name="Bhak J."/>
            <person name="Lajeunesse T.C."/>
            <person name="Voolstra C.R."/>
        </authorList>
    </citation>
    <scope>NUCLEOTIDE SEQUENCE [LARGE SCALE GENOMIC DNA]</scope>
    <source>
        <strain evidence="2 3">CCMP2467</strain>
    </source>
</reference>
<organism evidence="2 3">
    <name type="scientific">Symbiodinium microadriaticum</name>
    <name type="common">Dinoflagellate</name>
    <name type="synonym">Zooxanthella microadriatica</name>
    <dbReference type="NCBI Taxonomy" id="2951"/>
    <lineage>
        <taxon>Eukaryota</taxon>
        <taxon>Sar</taxon>
        <taxon>Alveolata</taxon>
        <taxon>Dinophyceae</taxon>
        <taxon>Suessiales</taxon>
        <taxon>Symbiodiniaceae</taxon>
        <taxon>Symbiodinium</taxon>
    </lineage>
</organism>
<feature type="region of interest" description="Disordered" evidence="1">
    <location>
        <begin position="808"/>
        <end position="841"/>
    </location>
</feature>
<evidence type="ECO:0000313" key="3">
    <source>
        <dbReference type="Proteomes" id="UP000186817"/>
    </source>
</evidence>
<dbReference type="AlphaFoldDB" id="A0A1Q9D4X0"/>
<feature type="compositionally biased region" description="Low complexity" evidence="1">
    <location>
        <begin position="551"/>
        <end position="566"/>
    </location>
</feature>
<gene>
    <name evidence="2" type="ORF">AK812_SmicGene28260</name>
</gene>
<dbReference type="OrthoDB" id="432356at2759"/>
<dbReference type="EMBL" id="LSRX01000724">
    <property type="protein sequence ID" value="OLP90197.1"/>
    <property type="molecule type" value="Genomic_DNA"/>
</dbReference>
<proteinExistence type="predicted"/>
<name>A0A1Q9D4X0_SYMMI</name>